<keyword evidence="5" id="KW-0998">Cell outer membrane</keyword>
<sequence length="493" mass="55797">MDMKKNILKSICIIALTGTFISCNDFLDKQPLDELSSTTFWKTTKDADNALTAVYASFRNSTFSAVPASGPCTELEYLSDNAVVRGTGGAPLNIQQGGINSTTGGVLNDMWTYSYKGISAANYFLDNFDKVKDLYSEADFNKLKAEALFIRTFFYNELVVHYGDVPLMLQGAEVGSGYDRMPRTPRAEVVKQMLEDIDFAIKWLPNIAYTDGHAVQGSAVVLKCRILLNDQRYSDVAKLAGDYIHDPNNPFDLADDYAGIFFGKQENNPEIMFSIQFKAPDDFHALDQMVGSRMTIFPSFNLRASYEPNDPRIKMTMYEIGDPWPNNNKSGKFEEDGNKAEGLIPFTQLAFKKYVNPNVEVPKASTLSDQHIVKMRYADLLLMYAEAMFESGQGNDPLALKALNDVRQRPGVNMPVKPQLTREIIRNERRVELAYEGIRYYDIIRWDIAKDVIPTVQYDESGRMRKFDGNLWPIPQSQMDIMGDVWEQNAPWN</sequence>
<evidence type="ECO:0000256" key="5">
    <source>
        <dbReference type="ARBA" id="ARBA00023237"/>
    </source>
</evidence>
<evidence type="ECO:0000256" key="2">
    <source>
        <dbReference type="ARBA" id="ARBA00006275"/>
    </source>
</evidence>
<organism evidence="8 10">
    <name type="scientific">Bacteroides clarus</name>
    <dbReference type="NCBI Taxonomy" id="626929"/>
    <lineage>
        <taxon>Bacteria</taxon>
        <taxon>Pseudomonadati</taxon>
        <taxon>Bacteroidota</taxon>
        <taxon>Bacteroidia</taxon>
        <taxon>Bacteroidales</taxon>
        <taxon>Bacteroidaceae</taxon>
        <taxon>Bacteroides</taxon>
    </lineage>
</organism>
<evidence type="ECO:0000313" key="8">
    <source>
        <dbReference type="EMBL" id="OUP31274.1"/>
    </source>
</evidence>
<evidence type="ECO:0000313" key="9">
    <source>
        <dbReference type="EMBL" id="RGT28895.1"/>
    </source>
</evidence>
<keyword evidence="4" id="KW-0472">Membrane</keyword>
<dbReference type="AlphaFoldDB" id="A0A1Y4JFI6"/>
<keyword evidence="3" id="KW-0732">Signal</keyword>
<proteinExistence type="inferred from homology"/>
<dbReference type="Proteomes" id="UP000196587">
    <property type="component" value="Unassembled WGS sequence"/>
</dbReference>
<dbReference type="Pfam" id="PF07980">
    <property type="entry name" value="SusD_RagB"/>
    <property type="match status" value="1"/>
</dbReference>
<evidence type="ECO:0000313" key="10">
    <source>
        <dbReference type="Proteomes" id="UP000196587"/>
    </source>
</evidence>
<dbReference type="EMBL" id="QRWP01000022">
    <property type="protein sequence ID" value="RGT28895.1"/>
    <property type="molecule type" value="Genomic_DNA"/>
</dbReference>
<name>A0A1Y4JFI6_9BACE</name>
<dbReference type="Gene3D" id="1.25.40.390">
    <property type="match status" value="1"/>
</dbReference>
<gene>
    <name evidence="8" type="ORF">B5F24_17245</name>
    <name evidence="9" type="ORF">DWX38_16210</name>
</gene>
<accession>A0A1Y4JFI6</accession>
<evidence type="ECO:0000256" key="3">
    <source>
        <dbReference type="ARBA" id="ARBA00022729"/>
    </source>
</evidence>
<dbReference type="PROSITE" id="PS51257">
    <property type="entry name" value="PROKAR_LIPOPROTEIN"/>
    <property type="match status" value="1"/>
</dbReference>
<dbReference type="InterPro" id="IPR011990">
    <property type="entry name" value="TPR-like_helical_dom_sf"/>
</dbReference>
<evidence type="ECO:0000256" key="1">
    <source>
        <dbReference type="ARBA" id="ARBA00004442"/>
    </source>
</evidence>
<dbReference type="Pfam" id="PF14322">
    <property type="entry name" value="SusD-like_3"/>
    <property type="match status" value="1"/>
</dbReference>
<feature type="domain" description="SusD-like N-terminal" evidence="7">
    <location>
        <begin position="25"/>
        <end position="213"/>
    </location>
</feature>
<reference evidence="10" key="1">
    <citation type="submission" date="2017-04" db="EMBL/GenBank/DDBJ databases">
        <title>Function of individual gut microbiota members based on whole genome sequencing of pure cultures obtained from chicken caecum.</title>
        <authorList>
            <person name="Medvecky M."/>
            <person name="Cejkova D."/>
            <person name="Polansky O."/>
            <person name="Karasova D."/>
            <person name="Kubasova T."/>
            <person name="Cizek A."/>
            <person name="Rychlik I."/>
        </authorList>
    </citation>
    <scope>NUCLEOTIDE SEQUENCE [LARGE SCALE GENOMIC DNA]</scope>
    <source>
        <strain evidence="10">An189</strain>
    </source>
</reference>
<comment type="subcellular location">
    <subcellularLocation>
        <location evidence="1">Cell outer membrane</location>
    </subcellularLocation>
</comment>
<reference evidence="9 11" key="3">
    <citation type="submission" date="2018-08" db="EMBL/GenBank/DDBJ databases">
        <title>A genome reference for cultivated species of the human gut microbiota.</title>
        <authorList>
            <person name="Zou Y."/>
            <person name="Xue W."/>
            <person name="Luo G."/>
        </authorList>
    </citation>
    <scope>NUCLEOTIDE SEQUENCE [LARGE SCALE GENOMIC DNA]</scope>
    <source>
        <strain evidence="9 11">AF19-1AC</strain>
    </source>
</reference>
<dbReference type="SUPFAM" id="SSF48452">
    <property type="entry name" value="TPR-like"/>
    <property type="match status" value="1"/>
</dbReference>
<evidence type="ECO:0000313" key="11">
    <source>
        <dbReference type="Proteomes" id="UP000285159"/>
    </source>
</evidence>
<dbReference type="InterPro" id="IPR012944">
    <property type="entry name" value="SusD_RagB_dom"/>
</dbReference>
<dbReference type="Proteomes" id="UP000285159">
    <property type="component" value="Unassembled WGS sequence"/>
</dbReference>
<evidence type="ECO:0000259" key="7">
    <source>
        <dbReference type="Pfam" id="PF14322"/>
    </source>
</evidence>
<evidence type="ECO:0000256" key="4">
    <source>
        <dbReference type="ARBA" id="ARBA00023136"/>
    </source>
</evidence>
<evidence type="ECO:0000259" key="6">
    <source>
        <dbReference type="Pfam" id="PF07980"/>
    </source>
</evidence>
<dbReference type="EMBL" id="NFKE01000024">
    <property type="protein sequence ID" value="OUP31274.1"/>
    <property type="molecule type" value="Genomic_DNA"/>
</dbReference>
<comment type="caution">
    <text evidence="8">The sequence shown here is derived from an EMBL/GenBank/DDBJ whole genome shotgun (WGS) entry which is preliminary data.</text>
</comment>
<protein>
    <submittedName>
        <fullName evidence="8">RagB/SusD family nutrient uptake outer membrane protein</fullName>
    </submittedName>
</protein>
<reference evidence="8" key="2">
    <citation type="journal article" date="2018" name="BMC Genomics">
        <title>Whole genome sequencing and function prediction of 133 gut anaerobes isolated from chicken caecum in pure cultures.</title>
        <authorList>
            <person name="Medvecky M."/>
            <person name="Cejkova D."/>
            <person name="Polansky O."/>
            <person name="Karasova D."/>
            <person name="Kubasova T."/>
            <person name="Cizek A."/>
            <person name="Rychlik I."/>
        </authorList>
    </citation>
    <scope>NUCLEOTIDE SEQUENCE</scope>
    <source>
        <strain evidence="8">An189</strain>
    </source>
</reference>
<dbReference type="CDD" id="cd08977">
    <property type="entry name" value="SusD"/>
    <property type="match status" value="1"/>
</dbReference>
<feature type="domain" description="RagB/SusD" evidence="6">
    <location>
        <begin position="305"/>
        <end position="492"/>
    </location>
</feature>
<comment type="similarity">
    <text evidence="2">Belongs to the SusD family.</text>
</comment>
<dbReference type="GO" id="GO:0009279">
    <property type="term" value="C:cell outer membrane"/>
    <property type="evidence" value="ECO:0007669"/>
    <property type="project" value="UniProtKB-SubCell"/>
</dbReference>
<dbReference type="InterPro" id="IPR033985">
    <property type="entry name" value="SusD-like_N"/>
</dbReference>